<protein>
    <recommendedName>
        <fullName evidence="2">Swiss Army Knife RNA repair protein HAD domain-containing protein</fullName>
    </recommendedName>
</protein>
<dbReference type="InterPro" id="IPR018812">
    <property type="entry name" value="SAK_HAD"/>
</dbReference>
<sequence>MAKRKPRNEKNYKPGYFGPYIPPPVPFMGVPMMGLQPPPPVVPIPPLPILPPLMSLPPPLPYQQHPNGNIAASRNNDSNRPRVSEWNNSHSSNSSKSSNSSHSSNFSERSKNFKNSQSSSIPDGSHGIHDTNINHSTNSNAPISPEKSRYAIKESDKEPSTHEASDINNISSKTSVHNDASTAHSNNSTSTETLPGKLDPVWCLTQFELEKSIINADAVTDIVIINFDRCLFNTPRLNGDLFDKNSRIIVEQDLLWNKNKDVLRAISQEDVWNGDVRQVAQLASKRKATVLAITTTRSNDCIKLVKAMCVSQGINKIDHMCTSTESRTLDASGKQAMFVKLIKTYPNYKRIFVFEPQDQKRVYQKVYETELDNSDPNSMLFCNVTREHFFLSPVIERKLVEKLIRKQAIRDPYSKIQGTVVSLEYKFILYQHSALEAIDLIKELFGDVISFVHNCEVSVMKGSLNPGMAHDLPEPGTLLSWGVNGYSVDDNSDVWFYMVTDDDNIHISAKIAVGRIHGTQSVPRTDFSSPYYWDTFACQHKRLKLNISKR</sequence>
<name>A0AAV5RLU6_STABA</name>
<proteinExistence type="predicted"/>
<feature type="compositionally biased region" description="Polar residues" evidence="1">
    <location>
        <begin position="131"/>
        <end position="142"/>
    </location>
</feature>
<evidence type="ECO:0000259" key="2">
    <source>
        <dbReference type="Pfam" id="PF10307"/>
    </source>
</evidence>
<evidence type="ECO:0000313" key="3">
    <source>
        <dbReference type="EMBL" id="GMM52077.1"/>
    </source>
</evidence>
<keyword evidence="4" id="KW-1185">Reference proteome</keyword>
<evidence type="ECO:0000313" key="4">
    <source>
        <dbReference type="Proteomes" id="UP001362899"/>
    </source>
</evidence>
<feature type="domain" description="Swiss Army Knife RNA repair protein HAD" evidence="2">
    <location>
        <begin position="257"/>
        <end position="406"/>
    </location>
</feature>
<feature type="compositionally biased region" description="Basic and acidic residues" evidence="1">
    <location>
        <begin position="146"/>
        <end position="165"/>
    </location>
</feature>
<dbReference type="Pfam" id="PF10307">
    <property type="entry name" value="HAD_SAK_1"/>
    <property type="match status" value="1"/>
</dbReference>
<feature type="compositionally biased region" description="Polar residues" evidence="1">
    <location>
        <begin position="113"/>
        <end position="122"/>
    </location>
</feature>
<reference evidence="3 4" key="1">
    <citation type="journal article" date="2023" name="Elife">
        <title>Identification of key yeast species and microbe-microbe interactions impacting larval growth of Drosophila in the wild.</title>
        <authorList>
            <person name="Mure A."/>
            <person name="Sugiura Y."/>
            <person name="Maeda R."/>
            <person name="Honda K."/>
            <person name="Sakurai N."/>
            <person name="Takahashi Y."/>
            <person name="Watada M."/>
            <person name="Katoh T."/>
            <person name="Gotoh A."/>
            <person name="Gotoh Y."/>
            <person name="Taniguchi I."/>
            <person name="Nakamura K."/>
            <person name="Hayashi T."/>
            <person name="Katayama T."/>
            <person name="Uemura T."/>
            <person name="Hattori Y."/>
        </authorList>
    </citation>
    <scope>NUCLEOTIDE SEQUENCE [LARGE SCALE GENOMIC DNA]</scope>
    <source>
        <strain evidence="3 4">SB-73</strain>
    </source>
</reference>
<feature type="region of interest" description="Disordered" evidence="1">
    <location>
        <begin position="59"/>
        <end position="192"/>
    </location>
</feature>
<organism evidence="3 4">
    <name type="scientific">Starmerella bacillaris</name>
    <name type="common">Yeast</name>
    <name type="synonym">Candida zemplinina</name>
    <dbReference type="NCBI Taxonomy" id="1247836"/>
    <lineage>
        <taxon>Eukaryota</taxon>
        <taxon>Fungi</taxon>
        <taxon>Dikarya</taxon>
        <taxon>Ascomycota</taxon>
        <taxon>Saccharomycotina</taxon>
        <taxon>Dipodascomycetes</taxon>
        <taxon>Dipodascales</taxon>
        <taxon>Trichomonascaceae</taxon>
        <taxon>Starmerella</taxon>
    </lineage>
</organism>
<gene>
    <name evidence="3" type="ORF">DASB73_030400</name>
</gene>
<dbReference type="AlphaFoldDB" id="A0AAV5RLU6"/>
<feature type="compositionally biased region" description="Polar residues" evidence="1">
    <location>
        <begin position="166"/>
        <end position="179"/>
    </location>
</feature>
<feature type="compositionally biased region" description="Polar residues" evidence="1">
    <location>
        <begin position="64"/>
        <end position="76"/>
    </location>
</feature>
<dbReference type="EMBL" id="BTGC01000008">
    <property type="protein sequence ID" value="GMM52077.1"/>
    <property type="molecule type" value="Genomic_DNA"/>
</dbReference>
<feature type="compositionally biased region" description="Low complexity" evidence="1">
    <location>
        <begin position="180"/>
        <end position="192"/>
    </location>
</feature>
<accession>A0AAV5RLU6</accession>
<feature type="compositionally biased region" description="Low complexity" evidence="1">
    <location>
        <begin position="84"/>
        <end position="107"/>
    </location>
</feature>
<comment type="caution">
    <text evidence="3">The sequence shown here is derived from an EMBL/GenBank/DDBJ whole genome shotgun (WGS) entry which is preliminary data.</text>
</comment>
<dbReference type="Proteomes" id="UP001362899">
    <property type="component" value="Unassembled WGS sequence"/>
</dbReference>
<evidence type="ECO:0000256" key="1">
    <source>
        <dbReference type="SAM" id="MobiDB-lite"/>
    </source>
</evidence>